<dbReference type="EMBL" id="CP063169">
    <property type="protein sequence ID" value="QOR71843.1"/>
    <property type="molecule type" value="Genomic_DNA"/>
</dbReference>
<dbReference type="Gene3D" id="3.30.530.20">
    <property type="match status" value="1"/>
</dbReference>
<dbReference type="RefSeq" id="WP_193498495.1">
    <property type="nucleotide sequence ID" value="NZ_CP063169.1"/>
</dbReference>
<gene>
    <name evidence="1" type="ORF">IM660_06140</name>
</gene>
<accession>A0A7M1SYY4</accession>
<sequence length="152" mass="16885">MPRFVTTWHVDAPPESVWPVLSDVESWPRWWHCFRRVVLVRSGDEAGEGMRVQLTLDVGYRLVFGTEITSSVPGRSARARVVGDLSGIGSWSARSDGDATAMTIVWDVQVQRAWMRHAQPLVAPFFAWSHARVMAAGERGLRQVLATGELAG</sequence>
<keyword evidence="2" id="KW-1185">Reference proteome</keyword>
<organism evidence="1 2">
    <name type="scientific">Ruania alkalisoli</name>
    <dbReference type="NCBI Taxonomy" id="2779775"/>
    <lineage>
        <taxon>Bacteria</taxon>
        <taxon>Bacillati</taxon>
        <taxon>Actinomycetota</taxon>
        <taxon>Actinomycetes</taxon>
        <taxon>Micrococcales</taxon>
        <taxon>Ruaniaceae</taxon>
        <taxon>Ruania</taxon>
    </lineage>
</organism>
<reference evidence="1 2" key="1">
    <citation type="submission" date="2020-10" db="EMBL/GenBank/DDBJ databases">
        <title>Haloactinobacterium sp. RN3S43, a bacterium isolated from saline soil.</title>
        <authorList>
            <person name="Sun J.-Q."/>
        </authorList>
    </citation>
    <scope>NUCLEOTIDE SEQUENCE [LARGE SCALE GENOMIC DNA]</scope>
    <source>
        <strain evidence="1 2">RN3S43</strain>
    </source>
</reference>
<proteinExistence type="predicted"/>
<dbReference type="Pfam" id="PF10604">
    <property type="entry name" value="Polyketide_cyc2"/>
    <property type="match status" value="1"/>
</dbReference>
<protein>
    <submittedName>
        <fullName evidence="1">SRPBCC family protein</fullName>
    </submittedName>
</protein>
<dbReference type="KEGG" id="halt:IM660_06140"/>
<dbReference type="SUPFAM" id="SSF55961">
    <property type="entry name" value="Bet v1-like"/>
    <property type="match status" value="1"/>
</dbReference>
<dbReference type="Proteomes" id="UP000593758">
    <property type="component" value="Chromosome"/>
</dbReference>
<dbReference type="InterPro" id="IPR019587">
    <property type="entry name" value="Polyketide_cyclase/dehydratase"/>
</dbReference>
<dbReference type="AlphaFoldDB" id="A0A7M1SYY4"/>
<evidence type="ECO:0000313" key="1">
    <source>
        <dbReference type="EMBL" id="QOR71843.1"/>
    </source>
</evidence>
<name>A0A7M1SYY4_9MICO</name>
<dbReference type="InterPro" id="IPR023393">
    <property type="entry name" value="START-like_dom_sf"/>
</dbReference>
<evidence type="ECO:0000313" key="2">
    <source>
        <dbReference type="Proteomes" id="UP000593758"/>
    </source>
</evidence>